<evidence type="ECO:0000313" key="2">
    <source>
        <dbReference type="EMBL" id="KAK1475129.1"/>
    </source>
</evidence>
<feature type="compositionally biased region" description="Basic residues" evidence="1">
    <location>
        <begin position="13"/>
        <end position="22"/>
    </location>
</feature>
<sequence>MPPRKNISSSARRIARPSHIAHPRPLPHNLVVENRLRAARARELEARREAQAAARAARAASRQAPREAQLALEELRRREAREERLLQEEEDSAHTHSNQSNK</sequence>
<gene>
    <name evidence="2" type="ORF">CCUS01_16950</name>
</gene>
<evidence type="ECO:0000256" key="1">
    <source>
        <dbReference type="SAM" id="MobiDB-lite"/>
    </source>
</evidence>
<organism evidence="2 3">
    <name type="scientific">Colletotrichum cuscutae</name>
    <dbReference type="NCBI Taxonomy" id="1209917"/>
    <lineage>
        <taxon>Eukaryota</taxon>
        <taxon>Fungi</taxon>
        <taxon>Dikarya</taxon>
        <taxon>Ascomycota</taxon>
        <taxon>Pezizomycotina</taxon>
        <taxon>Sordariomycetes</taxon>
        <taxon>Hypocreomycetidae</taxon>
        <taxon>Glomerellales</taxon>
        <taxon>Glomerellaceae</taxon>
        <taxon>Colletotrichum</taxon>
        <taxon>Colletotrichum acutatum species complex</taxon>
    </lineage>
</organism>
<feature type="region of interest" description="Disordered" evidence="1">
    <location>
        <begin position="1"/>
        <end position="26"/>
    </location>
</feature>
<dbReference type="Proteomes" id="UP001239213">
    <property type="component" value="Unassembled WGS sequence"/>
</dbReference>
<keyword evidence="3" id="KW-1185">Reference proteome</keyword>
<feature type="region of interest" description="Disordered" evidence="1">
    <location>
        <begin position="81"/>
        <end position="102"/>
    </location>
</feature>
<dbReference type="AlphaFoldDB" id="A0AAI9VB80"/>
<name>A0AAI9VB80_9PEZI</name>
<accession>A0AAI9VB80</accession>
<proteinExistence type="predicted"/>
<dbReference type="EMBL" id="MPDP01000152">
    <property type="protein sequence ID" value="KAK1475129.1"/>
    <property type="molecule type" value="Genomic_DNA"/>
</dbReference>
<protein>
    <submittedName>
        <fullName evidence="2">Uncharacterized protein</fullName>
    </submittedName>
</protein>
<comment type="caution">
    <text evidence="2">The sequence shown here is derived from an EMBL/GenBank/DDBJ whole genome shotgun (WGS) entry which is preliminary data.</text>
</comment>
<evidence type="ECO:0000313" key="3">
    <source>
        <dbReference type="Proteomes" id="UP001239213"/>
    </source>
</evidence>
<reference evidence="2" key="1">
    <citation type="submission" date="2016-11" db="EMBL/GenBank/DDBJ databases">
        <title>The genome sequence of Colletotrichum cuscutae.</title>
        <authorList>
            <person name="Baroncelli R."/>
        </authorList>
    </citation>
    <scope>NUCLEOTIDE SEQUENCE</scope>
    <source>
        <strain evidence="2">IMI 304802</strain>
    </source>
</reference>